<proteinExistence type="predicted"/>
<protein>
    <submittedName>
        <fullName evidence="1">Uncharacterized protein</fullName>
    </submittedName>
</protein>
<reference evidence="1 2" key="1">
    <citation type="journal article" date="2022" name="Hortic Res">
        <title>A haplotype resolved chromosomal level avocado genome allows analysis of novel avocado genes.</title>
        <authorList>
            <person name="Nath O."/>
            <person name="Fletcher S.J."/>
            <person name="Hayward A."/>
            <person name="Shaw L.M."/>
            <person name="Masouleh A.K."/>
            <person name="Furtado A."/>
            <person name="Henry R.J."/>
            <person name="Mitter N."/>
        </authorList>
    </citation>
    <scope>NUCLEOTIDE SEQUENCE [LARGE SCALE GENOMIC DNA]</scope>
    <source>
        <strain evidence="2">cv. Hass</strain>
    </source>
</reference>
<gene>
    <name evidence="1" type="ORF">MRB53_007071</name>
</gene>
<name>A0ACC2MI69_PERAE</name>
<evidence type="ECO:0000313" key="2">
    <source>
        <dbReference type="Proteomes" id="UP001234297"/>
    </source>
</evidence>
<dbReference type="Proteomes" id="UP001234297">
    <property type="component" value="Chromosome 2"/>
</dbReference>
<evidence type="ECO:0000313" key="1">
    <source>
        <dbReference type="EMBL" id="KAJ8645323.1"/>
    </source>
</evidence>
<organism evidence="1 2">
    <name type="scientific">Persea americana</name>
    <name type="common">Avocado</name>
    <dbReference type="NCBI Taxonomy" id="3435"/>
    <lineage>
        <taxon>Eukaryota</taxon>
        <taxon>Viridiplantae</taxon>
        <taxon>Streptophyta</taxon>
        <taxon>Embryophyta</taxon>
        <taxon>Tracheophyta</taxon>
        <taxon>Spermatophyta</taxon>
        <taxon>Magnoliopsida</taxon>
        <taxon>Magnoliidae</taxon>
        <taxon>Laurales</taxon>
        <taxon>Lauraceae</taxon>
        <taxon>Persea</taxon>
    </lineage>
</organism>
<sequence length="557" mass="60379">MDARLHKAAREGNMELLTSILEENNPPDLTLSLTPQKNTALHIAVAFSHEQIVWEMIDLEPSLISQPNSNGDTPLHIAAKAGNLSITKLLTTPLEEGVRRREAGAAALKMKNSDGYTPIHEALKKRHEQVAGRLLGFAGDIEAADDVSDAGESLFYLASEAGLSNFYISLMIGRDIFSTRGPNGQNPLHIAVITGNRAPHLIKGADDFGKTALHYASTIGYDDYYNGRKLILHYLIEAEPSLAYKSDKDGNYPLLIATIEAPFEAVEIILRYCPDSAELVNRSGQNALHLAVLNNRVSTLDSLIKRPEFKMLMNQADNGGNTPMHLATQHNYHKIVELLLKCKGLDLAATNRVGLTAMDICGYTTKQTPSIVTTLVATVTFAAAFAVPGGYKNDGVQEGMPVFIKNAALKTFLFSDTLAFCSSMAATILLVYASANPTDKHLSASALNTCAYIAAVAIPATITAFMTGIYVLTSKESFWLAVTSFILGCAVPLFVFFRVVHMKRRAEKENQRQKESEISREAQAALENHSGAPKDVPMGPSSPAPPNVDVPACENLV</sequence>
<comment type="caution">
    <text evidence="1">The sequence shown here is derived from an EMBL/GenBank/DDBJ whole genome shotgun (WGS) entry which is preliminary data.</text>
</comment>
<dbReference type="EMBL" id="CM056810">
    <property type="protein sequence ID" value="KAJ8645323.1"/>
    <property type="molecule type" value="Genomic_DNA"/>
</dbReference>
<keyword evidence="2" id="KW-1185">Reference proteome</keyword>
<accession>A0ACC2MI69</accession>